<dbReference type="AlphaFoldDB" id="A0A367J7P2"/>
<dbReference type="EMBL" id="PJQM01004040">
    <property type="protein sequence ID" value="RCH85974.1"/>
    <property type="molecule type" value="Genomic_DNA"/>
</dbReference>
<keyword evidence="11" id="KW-1185">Reference proteome</keyword>
<evidence type="ECO:0000256" key="6">
    <source>
        <dbReference type="ARBA" id="ARBA00023128"/>
    </source>
</evidence>
<dbReference type="OrthoDB" id="1552at2759"/>
<comment type="subcellular location">
    <subcellularLocation>
        <location evidence="2">Membrane</location>
    </subcellularLocation>
    <subcellularLocation>
        <location evidence="1">Mitochondrion</location>
    </subcellularLocation>
</comment>
<keyword evidence="4 9" id="KW-1133">Transmembrane helix</keyword>
<organism evidence="10 11">
    <name type="scientific">Rhizopus stolonifer</name>
    <name type="common">Rhizopus nigricans</name>
    <dbReference type="NCBI Taxonomy" id="4846"/>
    <lineage>
        <taxon>Eukaryota</taxon>
        <taxon>Fungi</taxon>
        <taxon>Fungi incertae sedis</taxon>
        <taxon>Mucoromycota</taxon>
        <taxon>Mucoromycotina</taxon>
        <taxon>Mucoromycetes</taxon>
        <taxon>Mucorales</taxon>
        <taxon>Mucorineae</taxon>
        <taxon>Rhizopodaceae</taxon>
        <taxon>Rhizopus</taxon>
    </lineage>
</organism>
<evidence type="ECO:0000256" key="4">
    <source>
        <dbReference type="ARBA" id="ARBA00022989"/>
    </source>
</evidence>
<evidence type="ECO:0000256" key="8">
    <source>
        <dbReference type="SAM" id="Coils"/>
    </source>
</evidence>
<dbReference type="STRING" id="4846.A0A367J7P2"/>
<reference evidence="10 11" key="1">
    <citation type="journal article" date="2018" name="G3 (Bethesda)">
        <title>Phylogenetic and Phylogenomic Definition of Rhizopus Species.</title>
        <authorList>
            <person name="Gryganskyi A.P."/>
            <person name="Golan J."/>
            <person name="Dolatabadi S."/>
            <person name="Mondo S."/>
            <person name="Robb S."/>
            <person name="Idnurm A."/>
            <person name="Muszewska A."/>
            <person name="Steczkiewicz K."/>
            <person name="Masonjones S."/>
            <person name="Liao H.L."/>
            <person name="Gajdeczka M.T."/>
            <person name="Anike F."/>
            <person name="Vuek A."/>
            <person name="Anishchenko I.M."/>
            <person name="Voigt K."/>
            <person name="de Hoog G.S."/>
            <person name="Smith M.E."/>
            <person name="Heitman J."/>
            <person name="Vilgalys R."/>
            <person name="Stajich J.E."/>
        </authorList>
    </citation>
    <scope>NUCLEOTIDE SEQUENCE [LARGE SCALE GENOMIC DNA]</scope>
    <source>
        <strain evidence="10 11">LSU 92-RS-03</strain>
    </source>
</reference>
<sequence>MEQTYSTKTSFYNDTYLIKAGLSELKTDVQMTKRQDVQALKADNNLLAREVDIVAQQLREQVDAIRDEITLELDNKKNETRMDHQEIDIKLQELNNKLTIKLSEVKMGLESVRLETIWKGLAGVAAAGISIGLMAYALSNYARKRRQDNRGKKLKARKQMQEEAHNARFIDMEVVYSA</sequence>
<proteinExistence type="predicted"/>
<keyword evidence="5 8" id="KW-0175">Coiled coil</keyword>
<comment type="caution">
    <text evidence="10">The sequence shown here is derived from an EMBL/GenBank/DDBJ whole genome shotgun (WGS) entry which is preliminary data.</text>
</comment>
<accession>A0A367J7P2</accession>
<protein>
    <submittedName>
        <fullName evidence="10">Uncharacterized protein</fullName>
    </submittedName>
</protein>
<keyword evidence="3 9" id="KW-0812">Transmembrane</keyword>
<evidence type="ECO:0000256" key="5">
    <source>
        <dbReference type="ARBA" id="ARBA00023054"/>
    </source>
</evidence>
<name>A0A367J7P2_RHIST</name>
<dbReference type="Pfam" id="PF07798">
    <property type="entry name" value="CCDC90-like"/>
    <property type="match status" value="1"/>
</dbReference>
<evidence type="ECO:0000313" key="10">
    <source>
        <dbReference type="EMBL" id="RCH85974.1"/>
    </source>
</evidence>
<keyword evidence="7 9" id="KW-0472">Membrane</keyword>
<dbReference type="PANTHER" id="PTHR14360:SF12">
    <property type="entry name" value="MOZ PROTEIN REPRESENTS A CHROMATIN-ASSOCIATED ACETYLTRANSFERASE"/>
    <property type="match status" value="1"/>
</dbReference>
<feature type="transmembrane region" description="Helical" evidence="9">
    <location>
        <begin position="117"/>
        <end position="138"/>
    </location>
</feature>
<dbReference type="PANTHER" id="PTHR14360">
    <property type="entry name" value="PROTEIN FMP32, MITOCHONDRIAL"/>
    <property type="match status" value="1"/>
</dbReference>
<evidence type="ECO:0000256" key="1">
    <source>
        <dbReference type="ARBA" id="ARBA00004173"/>
    </source>
</evidence>
<dbReference type="Proteomes" id="UP000253551">
    <property type="component" value="Unassembled WGS sequence"/>
</dbReference>
<evidence type="ECO:0000313" key="11">
    <source>
        <dbReference type="Proteomes" id="UP000253551"/>
    </source>
</evidence>
<evidence type="ECO:0000256" key="2">
    <source>
        <dbReference type="ARBA" id="ARBA00004370"/>
    </source>
</evidence>
<evidence type="ECO:0000256" key="7">
    <source>
        <dbReference type="ARBA" id="ARBA00023136"/>
    </source>
</evidence>
<dbReference type="GO" id="GO:0005739">
    <property type="term" value="C:mitochondrion"/>
    <property type="evidence" value="ECO:0007669"/>
    <property type="project" value="UniProtKB-SubCell"/>
</dbReference>
<evidence type="ECO:0000256" key="3">
    <source>
        <dbReference type="ARBA" id="ARBA00022692"/>
    </source>
</evidence>
<keyword evidence="6" id="KW-0496">Mitochondrion</keyword>
<gene>
    <name evidence="10" type="ORF">CU098_003578</name>
</gene>
<dbReference type="InterPro" id="IPR024461">
    <property type="entry name" value="CCDC90-like"/>
</dbReference>
<evidence type="ECO:0000256" key="9">
    <source>
        <dbReference type="SAM" id="Phobius"/>
    </source>
</evidence>
<feature type="coiled-coil region" evidence="8">
    <location>
        <begin position="48"/>
        <end position="97"/>
    </location>
</feature>
<dbReference type="GO" id="GO:0016020">
    <property type="term" value="C:membrane"/>
    <property type="evidence" value="ECO:0007669"/>
    <property type="project" value="UniProtKB-SubCell"/>
</dbReference>